<feature type="compositionally biased region" description="Polar residues" evidence="1">
    <location>
        <begin position="145"/>
        <end position="159"/>
    </location>
</feature>
<feature type="non-terminal residue" evidence="2">
    <location>
        <position position="291"/>
    </location>
</feature>
<sequence>EKSSMPKGKRSARASWLFRNKPAVASANNTFGRFNVSINHDESKAEGSIAIQHAVHLEGFPSEQTLDLVLRPESIVACELFLDNQNHRLPPEVINLIPTNRNDIWSLSLGGGGGKQETTWNYIHPPLEEEQQAEVGVSRKRNRVDSNSQQQSGEPSTKIQKFLWDMPPGSPTEVNTPSSRHITPTSPLTTVNTSDNKSLYHSVSPTTERPLEDEPSPSIAGQRTDFRHNEEKRSGSRTYTPLPAYPAGLEATCTPSPALEKTSSPAWGSSVEMKPTFLPPSISKQWLRTFP</sequence>
<feature type="compositionally biased region" description="Basic and acidic residues" evidence="1">
    <location>
        <begin position="224"/>
        <end position="234"/>
    </location>
</feature>
<keyword evidence="3" id="KW-1185">Reference proteome</keyword>
<feature type="region of interest" description="Disordered" evidence="1">
    <location>
        <begin position="255"/>
        <end position="274"/>
    </location>
</feature>
<protein>
    <submittedName>
        <fullName evidence="2">Uncharacterized protein</fullName>
    </submittedName>
</protein>
<evidence type="ECO:0000256" key="1">
    <source>
        <dbReference type="SAM" id="MobiDB-lite"/>
    </source>
</evidence>
<dbReference type="Proteomes" id="UP000716446">
    <property type="component" value="Unassembled WGS sequence"/>
</dbReference>
<evidence type="ECO:0000313" key="2">
    <source>
        <dbReference type="EMBL" id="CAD0093242.1"/>
    </source>
</evidence>
<dbReference type="EMBL" id="CAIJEN010000014">
    <property type="protein sequence ID" value="CAD0093242.1"/>
    <property type="molecule type" value="Genomic_DNA"/>
</dbReference>
<feature type="region of interest" description="Disordered" evidence="1">
    <location>
        <begin position="131"/>
        <end position="245"/>
    </location>
</feature>
<proteinExistence type="predicted"/>
<dbReference type="AlphaFoldDB" id="A0A9N8JVQ9"/>
<organism evidence="2 3">
    <name type="scientific">Aureobasidium vineae</name>
    <dbReference type="NCBI Taxonomy" id="2773715"/>
    <lineage>
        <taxon>Eukaryota</taxon>
        <taxon>Fungi</taxon>
        <taxon>Dikarya</taxon>
        <taxon>Ascomycota</taxon>
        <taxon>Pezizomycotina</taxon>
        <taxon>Dothideomycetes</taxon>
        <taxon>Dothideomycetidae</taxon>
        <taxon>Dothideales</taxon>
        <taxon>Saccotheciaceae</taxon>
        <taxon>Aureobasidium</taxon>
    </lineage>
</organism>
<reference evidence="2" key="1">
    <citation type="submission" date="2020-06" db="EMBL/GenBank/DDBJ databases">
        <authorList>
            <person name="Onetto C."/>
        </authorList>
    </citation>
    <scope>NUCLEOTIDE SEQUENCE</scope>
</reference>
<evidence type="ECO:0000313" key="3">
    <source>
        <dbReference type="Proteomes" id="UP000716446"/>
    </source>
</evidence>
<gene>
    <name evidence="2" type="ORF">AWRI4619_LOCUS7703</name>
</gene>
<feature type="compositionally biased region" description="Polar residues" evidence="1">
    <location>
        <begin position="172"/>
        <end position="207"/>
    </location>
</feature>
<accession>A0A9N8JVQ9</accession>
<comment type="caution">
    <text evidence="2">The sequence shown here is derived from an EMBL/GenBank/DDBJ whole genome shotgun (WGS) entry which is preliminary data.</text>
</comment>
<name>A0A9N8JVQ9_9PEZI</name>